<dbReference type="Proteomes" id="UP000714275">
    <property type="component" value="Unassembled WGS sequence"/>
</dbReference>
<reference evidence="2" key="1">
    <citation type="journal article" date="2020" name="New Phytol.">
        <title>Comparative genomics reveals dynamic genome evolution in host specialist ectomycorrhizal fungi.</title>
        <authorList>
            <person name="Lofgren L.A."/>
            <person name="Nguyen N.H."/>
            <person name="Vilgalys R."/>
            <person name="Ruytinx J."/>
            <person name="Liao H.L."/>
            <person name="Branco S."/>
            <person name="Kuo A."/>
            <person name="LaButti K."/>
            <person name="Lipzen A."/>
            <person name="Andreopoulos W."/>
            <person name="Pangilinan J."/>
            <person name="Riley R."/>
            <person name="Hundley H."/>
            <person name="Na H."/>
            <person name="Barry K."/>
            <person name="Grigoriev I.V."/>
            <person name="Stajich J.E."/>
            <person name="Kennedy P.G."/>
        </authorList>
    </citation>
    <scope>NUCLEOTIDE SEQUENCE</scope>
    <source>
        <strain evidence="2">DOB743</strain>
    </source>
</reference>
<sequence>MCARFPPRLLRHAPHHELDFAKKHIEHSSHKDFTQEDLREGMDLLEKGLSWLSDRTFCKAALVKQAAQQSLKHAIIYTTWKLEMSSRQQEFLQSLQEEQEEEFKLTESEMNIYQQIVCACGLPALQGEKDYLQAVFAEKLDDFDVANEQRKQFVAYAKKRAIAAPFTNSSDTELSSDELLEDSRSSAGLSDDSLIYDA</sequence>
<dbReference type="OrthoDB" id="2658914at2759"/>
<name>A0A9P6ZJ49_9AGAM</name>
<gene>
    <name evidence="2" type="ORF">EV702DRAFT_1050208</name>
</gene>
<evidence type="ECO:0000313" key="2">
    <source>
        <dbReference type="EMBL" id="KAG1767874.1"/>
    </source>
</evidence>
<accession>A0A9P6ZJ49</accession>
<organism evidence="2 3">
    <name type="scientific">Suillus placidus</name>
    <dbReference type="NCBI Taxonomy" id="48579"/>
    <lineage>
        <taxon>Eukaryota</taxon>
        <taxon>Fungi</taxon>
        <taxon>Dikarya</taxon>
        <taxon>Basidiomycota</taxon>
        <taxon>Agaricomycotina</taxon>
        <taxon>Agaricomycetes</taxon>
        <taxon>Agaricomycetidae</taxon>
        <taxon>Boletales</taxon>
        <taxon>Suillineae</taxon>
        <taxon>Suillaceae</taxon>
        <taxon>Suillus</taxon>
    </lineage>
</organism>
<proteinExistence type="predicted"/>
<dbReference type="AlphaFoldDB" id="A0A9P6ZJ49"/>
<feature type="region of interest" description="Disordered" evidence="1">
    <location>
        <begin position="169"/>
        <end position="198"/>
    </location>
</feature>
<protein>
    <submittedName>
        <fullName evidence="2">Uncharacterized protein</fullName>
    </submittedName>
</protein>
<comment type="caution">
    <text evidence="2">The sequence shown here is derived from an EMBL/GenBank/DDBJ whole genome shotgun (WGS) entry which is preliminary data.</text>
</comment>
<keyword evidence="3" id="KW-1185">Reference proteome</keyword>
<evidence type="ECO:0000313" key="3">
    <source>
        <dbReference type="Proteomes" id="UP000714275"/>
    </source>
</evidence>
<dbReference type="EMBL" id="JABBWD010000083">
    <property type="protein sequence ID" value="KAG1767874.1"/>
    <property type="molecule type" value="Genomic_DNA"/>
</dbReference>
<evidence type="ECO:0000256" key="1">
    <source>
        <dbReference type="SAM" id="MobiDB-lite"/>
    </source>
</evidence>